<evidence type="ECO:0000313" key="4">
    <source>
        <dbReference type="Proteomes" id="UP000292935"/>
    </source>
</evidence>
<proteinExistence type="predicted"/>
<sequence>MPDGLWWLPSLLVFGAATAALVVGMVALRRGGARRERAALAAGAAAEVRAKGLIVQADNALRDADRELAFAEAQFGADESRALRGAIDSARAWMREAFILQQRLDDADADTAAERRTWTSRIEGLCISAIGALEDAESALAGRRRTERGAHAELPALRAQAGRIARRRVEAEAMLGRLATRFAESALATARGAELRIDASLAAATASLDEAEARLARSEPAADLLGSAGDALARAGRDLDEIDALELALARAQADASEEAAALDGELVAARRERDAQEDPDAAEALGTAIGTGSAAMADRAALAGDPFIDRDRLRACRDRLEVARAAARNAQGRLDGARGALGGAIAIAESQLRVARAAIERGGHPVGADARTRLAEAERQLVIAHQEPDPVAALDAARRATSRASDAEALALYRGF</sequence>
<gene>
    <name evidence="3" type="ORF">ESP57_14525</name>
</gene>
<keyword evidence="1" id="KW-0175">Coiled coil</keyword>
<dbReference type="OrthoDB" id="5105562at2"/>
<accession>A0A4Q2JLH5</accession>
<evidence type="ECO:0000313" key="3">
    <source>
        <dbReference type="EMBL" id="RXZ47744.1"/>
    </source>
</evidence>
<reference evidence="3 4" key="1">
    <citation type="submission" date="2019-01" db="EMBL/GenBank/DDBJ databases">
        <authorList>
            <person name="Li J."/>
        </authorList>
    </citation>
    <scope>NUCLEOTIDE SEQUENCE [LARGE SCALE GENOMIC DNA]</scope>
    <source>
        <strain evidence="3 4">CCUG 35506</strain>
    </source>
</reference>
<organism evidence="3 4">
    <name type="scientific">Agromyces fucosus</name>
    <dbReference type="NCBI Taxonomy" id="41985"/>
    <lineage>
        <taxon>Bacteria</taxon>
        <taxon>Bacillati</taxon>
        <taxon>Actinomycetota</taxon>
        <taxon>Actinomycetes</taxon>
        <taxon>Micrococcales</taxon>
        <taxon>Microbacteriaceae</taxon>
        <taxon>Agromyces</taxon>
    </lineage>
</organism>
<evidence type="ECO:0008006" key="5">
    <source>
        <dbReference type="Google" id="ProtNLM"/>
    </source>
</evidence>
<dbReference type="RefSeq" id="WP_129232083.1">
    <property type="nucleotide sequence ID" value="NZ_SDPO01000003.1"/>
</dbReference>
<keyword evidence="2" id="KW-1133">Transmembrane helix</keyword>
<evidence type="ECO:0000256" key="2">
    <source>
        <dbReference type="SAM" id="Phobius"/>
    </source>
</evidence>
<protein>
    <recommendedName>
        <fullName evidence="5">TPM domain-containing protein</fullName>
    </recommendedName>
</protein>
<comment type="caution">
    <text evidence="3">The sequence shown here is derived from an EMBL/GenBank/DDBJ whole genome shotgun (WGS) entry which is preliminary data.</text>
</comment>
<evidence type="ECO:0000256" key="1">
    <source>
        <dbReference type="SAM" id="Coils"/>
    </source>
</evidence>
<keyword evidence="2" id="KW-0812">Transmembrane</keyword>
<dbReference type="Proteomes" id="UP000292935">
    <property type="component" value="Unassembled WGS sequence"/>
</dbReference>
<feature type="transmembrane region" description="Helical" evidence="2">
    <location>
        <begin position="6"/>
        <end position="28"/>
    </location>
</feature>
<feature type="coiled-coil region" evidence="1">
    <location>
        <begin position="242"/>
        <end position="273"/>
    </location>
</feature>
<dbReference type="EMBL" id="SDPO01000003">
    <property type="protein sequence ID" value="RXZ47744.1"/>
    <property type="molecule type" value="Genomic_DNA"/>
</dbReference>
<keyword evidence="2" id="KW-0472">Membrane</keyword>
<dbReference type="AlphaFoldDB" id="A0A4Q2JLH5"/>
<name>A0A4Q2JLH5_9MICO</name>
<keyword evidence="4" id="KW-1185">Reference proteome</keyword>